<feature type="domain" description="DNA2/NAM7 helicase helicase" evidence="6">
    <location>
        <begin position="10"/>
        <end position="90"/>
    </location>
</feature>
<name>A0A2N9HRP5_FAGSY</name>
<dbReference type="EMBL" id="OIVN01003913">
    <property type="protein sequence ID" value="SPD14354.1"/>
    <property type="molecule type" value="Genomic_DNA"/>
</dbReference>
<proteinExistence type="predicted"/>
<protein>
    <recommendedName>
        <fullName evidence="9">DNA2/NAM7 helicase-like C-terminal domain-containing protein</fullName>
    </recommendedName>
</protein>
<accession>A0A2N9HRP5</accession>
<keyword evidence="5" id="KW-0812">Transmembrane</keyword>
<dbReference type="GO" id="GO:0005694">
    <property type="term" value="C:chromosome"/>
    <property type="evidence" value="ECO:0007669"/>
    <property type="project" value="UniProtKB-ARBA"/>
</dbReference>
<keyword evidence="3" id="KW-0347">Helicase</keyword>
<dbReference type="InterPro" id="IPR027417">
    <property type="entry name" value="P-loop_NTPase"/>
</dbReference>
<evidence type="ECO:0000259" key="7">
    <source>
        <dbReference type="Pfam" id="PF13087"/>
    </source>
</evidence>
<evidence type="ECO:0000256" key="1">
    <source>
        <dbReference type="ARBA" id="ARBA00022741"/>
    </source>
</evidence>
<dbReference type="CDD" id="cd18808">
    <property type="entry name" value="SF1_C_Upf1"/>
    <property type="match status" value="1"/>
</dbReference>
<dbReference type="SUPFAM" id="SSF52540">
    <property type="entry name" value="P-loop containing nucleoside triphosphate hydrolases"/>
    <property type="match status" value="1"/>
</dbReference>
<evidence type="ECO:0008006" key="9">
    <source>
        <dbReference type="Google" id="ProtNLM"/>
    </source>
</evidence>
<dbReference type="GO" id="GO:0005524">
    <property type="term" value="F:ATP binding"/>
    <property type="evidence" value="ECO:0007669"/>
    <property type="project" value="UniProtKB-KW"/>
</dbReference>
<keyword evidence="2" id="KW-0378">Hydrolase</keyword>
<dbReference type="Pfam" id="PF13087">
    <property type="entry name" value="AAA_12"/>
    <property type="match status" value="1"/>
</dbReference>
<dbReference type="InterPro" id="IPR047187">
    <property type="entry name" value="SF1_C_Upf1"/>
</dbReference>
<evidence type="ECO:0000256" key="2">
    <source>
        <dbReference type="ARBA" id="ARBA00022801"/>
    </source>
</evidence>
<sequence length="415" mass="46120">MNADKDKHGAQRRDKDSIRAAILDEAVIVFSTLSFSGSTLFSKWNRGFDVVIIDEAAQAVEPATLIPLANGCKQVFLVGDPVQLPATVISPIAEKFGYGTSLFKRLQRAGYPVTMLKTQYRMHPEEGEESKLPGSESWVNVDEVEFVLLMYHKLVSMYPELKSSNQFAIISPYSQQVKLLKDRFKSTFGVDSDKVVDITTVDGCQGREKDVAIFSCVRASKDKGIGFLADFRRMNVGITRAKSSVLVVGSSSTLRRDEHWNNLVESAENRECFIKVSKPYTSFFTDENLGSMKLIVQPSDGETGRQHDDVDNLHGNLGDANYEQADEHEYGDEDGGMDFEGFGLWWASSLMVDFVCGGFRLVGLGLRWLRLANWLIVDLGLRWVLTLMVVAVCGGFGFDVGFGIDDRFGFAVSYG</sequence>
<keyword evidence="4" id="KW-0067">ATP-binding</keyword>
<dbReference type="CDD" id="cd18042">
    <property type="entry name" value="DEXXQc_SETX"/>
    <property type="match status" value="1"/>
</dbReference>
<keyword evidence="5" id="KW-1133">Transmembrane helix</keyword>
<evidence type="ECO:0000256" key="5">
    <source>
        <dbReference type="SAM" id="Phobius"/>
    </source>
</evidence>
<dbReference type="PANTHER" id="PTHR10887">
    <property type="entry name" value="DNA2/NAM7 HELICASE FAMILY"/>
    <property type="match status" value="1"/>
</dbReference>
<dbReference type="Pfam" id="PF13086">
    <property type="entry name" value="AAA_11"/>
    <property type="match status" value="1"/>
</dbReference>
<dbReference type="FunFam" id="3.40.50.300:FF:000326">
    <property type="entry name" value="P-loop containing nucleoside triphosphate hydrolase"/>
    <property type="match status" value="1"/>
</dbReference>
<dbReference type="InterPro" id="IPR041679">
    <property type="entry name" value="DNA2/NAM7-like_C"/>
</dbReference>
<evidence type="ECO:0000259" key="6">
    <source>
        <dbReference type="Pfam" id="PF13086"/>
    </source>
</evidence>
<evidence type="ECO:0000256" key="4">
    <source>
        <dbReference type="ARBA" id="ARBA00022840"/>
    </source>
</evidence>
<dbReference type="Gene3D" id="3.40.50.300">
    <property type="entry name" value="P-loop containing nucleotide triphosphate hydrolases"/>
    <property type="match status" value="2"/>
</dbReference>
<dbReference type="PANTHER" id="PTHR10887:SF538">
    <property type="entry name" value="HELICASE MAGATAMA 3-RELATED"/>
    <property type="match status" value="1"/>
</dbReference>
<keyword evidence="5" id="KW-0472">Membrane</keyword>
<evidence type="ECO:0000256" key="3">
    <source>
        <dbReference type="ARBA" id="ARBA00022806"/>
    </source>
</evidence>
<feature type="domain" description="DNA2/NAM7 helicase-like C-terminal" evidence="7">
    <location>
        <begin position="128"/>
        <end position="251"/>
    </location>
</feature>
<feature type="transmembrane region" description="Helical" evidence="5">
    <location>
        <begin position="381"/>
        <end position="404"/>
    </location>
</feature>
<dbReference type="InterPro" id="IPR041677">
    <property type="entry name" value="DNA2/NAM7_AAA_11"/>
</dbReference>
<dbReference type="InterPro" id="IPR045055">
    <property type="entry name" value="DNA2/NAM7-like"/>
</dbReference>
<gene>
    <name evidence="8" type="ORF">FSB_LOCUS42236</name>
</gene>
<dbReference type="GO" id="GO:0016787">
    <property type="term" value="F:hydrolase activity"/>
    <property type="evidence" value="ECO:0007669"/>
    <property type="project" value="UniProtKB-KW"/>
</dbReference>
<reference evidence="8" key="1">
    <citation type="submission" date="2018-02" db="EMBL/GenBank/DDBJ databases">
        <authorList>
            <person name="Cohen D.B."/>
            <person name="Kent A.D."/>
        </authorList>
    </citation>
    <scope>NUCLEOTIDE SEQUENCE</scope>
</reference>
<dbReference type="GO" id="GO:0004386">
    <property type="term" value="F:helicase activity"/>
    <property type="evidence" value="ECO:0007669"/>
    <property type="project" value="UniProtKB-KW"/>
</dbReference>
<dbReference type="AlphaFoldDB" id="A0A2N9HRP5"/>
<organism evidence="8">
    <name type="scientific">Fagus sylvatica</name>
    <name type="common">Beechnut</name>
    <dbReference type="NCBI Taxonomy" id="28930"/>
    <lineage>
        <taxon>Eukaryota</taxon>
        <taxon>Viridiplantae</taxon>
        <taxon>Streptophyta</taxon>
        <taxon>Embryophyta</taxon>
        <taxon>Tracheophyta</taxon>
        <taxon>Spermatophyta</taxon>
        <taxon>Magnoliopsida</taxon>
        <taxon>eudicotyledons</taxon>
        <taxon>Gunneridae</taxon>
        <taxon>Pentapetalae</taxon>
        <taxon>rosids</taxon>
        <taxon>fabids</taxon>
        <taxon>Fagales</taxon>
        <taxon>Fagaceae</taxon>
        <taxon>Fagus</taxon>
    </lineage>
</organism>
<feature type="transmembrane region" description="Helical" evidence="5">
    <location>
        <begin position="344"/>
        <end position="369"/>
    </location>
</feature>
<keyword evidence="1" id="KW-0547">Nucleotide-binding</keyword>
<evidence type="ECO:0000313" key="8">
    <source>
        <dbReference type="EMBL" id="SPD14354.1"/>
    </source>
</evidence>